<dbReference type="GO" id="GO:1990904">
    <property type="term" value="C:ribonucleoprotein complex"/>
    <property type="evidence" value="ECO:0007669"/>
    <property type="project" value="UniProtKB-KW"/>
</dbReference>
<evidence type="ECO:0000313" key="4">
    <source>
        <dbReference type="Proteomes" id="UP000694720"/>
    </source>
</evidence>
<evidence type="ECO:0008006" key="5">
    <source>
        <dbReference type="Google" id="ProtNLM"/>
    </source>
</evidence>
<dbReference type="PANTHER" id="PTHR20981">
    <property type="entry name" value="60S RIBOSOMAL PROTEIN L21"/>
    <property type="match status" value="1"/>
</dbReference>
<dbReference type="Ensembl" id="ENSSSCT00035095053.1">
    <property type="protein sequence ID" value="ENSSSCP00035039970.1"/>
    <property type="gene ID" value="ENSSSCG00035070352.1"/>
</dbReference>
<dbReference type="GO" id="GO:0005840">
    <property type="term" value="C:ribosome"/>
    <property type="evidence" value="ECO:0007669"/>
    <property type="project" value="UniProtKB-KW"/>
</dbReference>
<dbReference type="Pfam" id="PF01157">
    <property type="entry name" value="Ribosomal_L21e"/>
    <property type="match status" value="1"/>
</dbReference>
<evidence type="ECO:0000256" key="2">
    <source>
        <dbReference type="ARBA" id="ARBA00023274"/>
    </source>
</evidence>
<proteinExistence type="predicted"/>
<sequence>MANKKTRVPAIQLQGLWETIKLFPWPHICEPTRRLYCRHEGSGTTQKEQPHYHHGKTTRISSGAQCAVGMVVNKLKGKMLAKKMNIHIENITHSKSRHNFLKCVWRGEYPEKGGHQREKTHSWVQLKHQLTQPRETHSMKNSREVLQLLGSRPYKFMAN</sequence>
<name>A0A8D1D2W7_PIG</name>
<dbReference type="InterPro" id="IPR036948">
    <property type="entry name" value="Ribosomal_eL21_sf"/>
</dbReference>
<dbReference type="Gene3D" id="6.10.250.3260">
    <property type="match status" value="1"/>
</dbReference>
<dbReference type="GO" id="GO:0003735">
    <property type="term" value="F:structural constituent of ribosome"/>
    <property type="evidence" value="ECO:0007669"/>
    <property type="project" value="InterPro"/>
</dbReference>
<keyword evidence="2" id="KW-0687">Ribonucleoprotein</keyword>
<reference evidence="3" key="1">
    <citation type="submission" date="2025-08" db="UniProtKB">
        <authorList>
            <consortium name="Ensembl"/>
        </authorList>
    </citation>
    <scope>IDENTIFICATION</scope>
</reference>
<dbReference type="GO" id="GO:0006412">
    <property type="term" value="P:translation"/>
    <property type="evidence" value="ECO:0007669"/>
    <property type="project" value="InterPro"/>
</dbReference>
<dbReference type="AlphaFoldDB" id="A0A8D1D2W7"/>
<dbReference type="Proteomes" id="UP000694720">
    <property type="component" value="Unplaced"/>
</dbReference>
<dbReference type="Gene3D" id="2.30.30.70">
    <property type="entry name" value="Ribosomal protein L21"/>
    <property type="match status" value="1"/>
</dbReference>
<organism evidence="3 4">
    <name type="scientific">Sus scrofa</name>
    <name type="common">Pig</name>
    <dbReference type="NCBI Taxonomy" id="9823"/>
    <lineage>
        <taxon>Eukaryota</taxon>
        <taxon>Metazoa</taxon>
        <taxon>Chordata</taxon>
        <taxon>Craniata</taxon>
        <taxon>Vertebrata</taxon>
        <taxon>Euteleostomi</taxon>
        <taxon>Mammalia</taxon>
        <taxon>Eutheria</taxon>
        <taxon>Laurasiatheria</taxon>
        <taxon>Artiodactyla</taxon>
        <taxon>Suina</taxon>
        <taxon>Suidae</taxon>
        <taxon>Sus</taxon>
    </lineage>
</organism>
<dbReference type="InterPro" id="IPR001147">
    <property type="entry name" value="Ribosomal_eL21"/>
</dbReference>
<keyword evidence="1" id="KW-0689">Ribosomal protein</keyword>
<protein>
    <recommendedName>
        <fullName evidence="5">60S ribosomal protein L21</fullName>
    </recommendedName>
</protein>
<accession>A0A8D1D2W7</accession>
<evidence type="ECO:0000256" key="1">
    <source>
        <dbReference type="ARBA" id="ARBA00022980"/>
    </source>
</evidence>
<evidence type="ECO:0000313" key="3">
    <source>
        <dbReference type="Ensembl" id="ENSSSCP00035039970.1"/>
    </source>
</evidence>